<evidence type="ECO:0000256" key="4">
    <source>
        <dbReference type="ARBA" id="ARBA00022840"/>
    </source>
</evidence>
<dbReference type="Gene3D" id="3.30.200.20">
    <property type="entry name" value="Phosphorylase Kinase, domain 1"/>
    <property type="match status" value="1"/>
</dbReference>
<protein>
    <submittedName>
        <fullName evidence="9">Putative serine/threonine-protein kinase</fullName>
    </submittedName>
</protein>
<comment type="similarity">
    <text evidence="5">Belongs to the protein kinase superfamily. Ser/Thr protein kinase family. GCN2 subfamily.</text>
</comment>
<dbReference type="Pfam" id="PF00069">
    <property type="entry name" value="Pkinase"/>
    <property type="match status" value="2"/>
</dbReference>
<gene>
    <name evidence="9" type="ORF">TCIL3000_4_3120</name>
</gene>
<keyword evidence="2 6" id="KW-0547">Nucleotide-binding</keyword>
<organism evidence="9">
    <name type="scientific">Trypanosoma congolense (strain IL3000)</name>
    <dbReference type="NCBI Taxonomy" id="1068625"/>
    <lineage>
        <taxon>Eukaryota</taxon>
        <taxon>Discoba</taxon>
        <taxon>Euglenozoa</taxon>
        <taxon>Kinetoplastea</taxon>
        <taxon>Metakinetoplastina</taxon>
        <taxon>Trypanosomatida</taxon>
        <taxon>Trypanosomatidae</taxon>
        <taxon>Trypanosoma</taxon>
        <taxon>Nannomonas</taxon>
    </lineage>
</organism>
<dbReference type="PROSITE" id="PS00108">
    <property type="entry name" value="PROTEIN_KINASE_ST"/>
    <property type="match status" value="1"/>
</dbReference>
<evidence type="ECO:0000259" key="8">
    <source>
        <dbReference type="PROSITE" id="PS50011"/>
    </source>
</evidence>
<feature type="binding site" evidence="6">
    <location>
        <position position="229"/>
    </location>
    <ligand>
        <name>ATP</name>
        <dbReference type="ChEBI" id="CHEBI:30616"/>
    </ligand>
</feature>
<evidence type="ECO:0000256" key="1">
    <source>
        <dbReference type="ARBA" id="ARBA00022679"/>
    </source>
</evidence>
<evidence type="ECO:0000256" key="6">
    <source>
        <dbReference type="PROSITE-ProRule" id="PRU10141"/>
    </source>
</evidence>
<dbReference type="GO" id="GO:0004672">
    <property type="term" value="F:protein kinase activity"/>
    <property type="evidence" value="ECO:0007669"/>
    <property type="project" value="InterPro"/>
</dbReference>
<dbReference type="EMBL" id="HE575317">
    <property type="protein sequence ID" value="CCC90217.1"/>
    <property type="molecule type" value="Genomic_DNA"/>
</dbReference>
<dbReference type="Gene3D" id="1.10.510.10">
    <property type="entry name" value="Transferase(Phosphotransferase) domain 1"/>
    <property type="match status" value="1"/>
</dbReference>
<dbReference type="PROSITE" id="PS50011">
    <property type="entry name" value="PROTEIN_KINASE_DOM"/>
    <property type="match status" value="1"/>
</dbReference>
<evidence type="ECO:0000256" key="2">
    <source>
        <dbReference type="ARBA" id="ARBA00022741"/>
    </source>
</evidence>
<dbReference type="SMR" id="G0ULG2"/>
<evidence type="ECO:0000313" key="9">
    <source>
        <dbReference type="EMBL" id="CCC90217.1"/>
    </source>
</evidence>
<dbReference type="PANTHER" id="PTHR11042">
    <property type="entry name" value="EUKARYOTIC TRANSLATION INITIATION FACTOR 2-ALPHA KINASE EIF2-ALPHA KINASE -RELATED"/>
    <property type="match status" value="1"/>
</dbReference>
<dbReference type="InterPro" id="IPR008271">
    <property type="entry name" value="Ser/Thr_kinase_AS"/>
</dbReference>
<dbReference type="InterPro" id="IPR017441">
    <property type="entry name" value="Protein_kinase_ATP_BS"/>
</dbReference>
<evidence type="ECO:0000256" key="7">
    <source>
        <dbReference type="SAM" id="MobiDB-lite"/>
    </source>
</evidence>
<evidence type="ECO:0000256" key="5">
    <source>
        <dbReference type="ARBA" id="ARBA00037982"/>
    </source>
</evidence>
<reference evidence="9" key="1">
    <citation type="journal article" date="2012" name="Proc. Natl. Acad. Sci. U.S.A.">
        <title>Antigenic diversity is generated by distinct evolutionary mechanisms in African trypanosome species.</title>
        <authorList>
            <person name="Jackson A.P."/>
            <person name="Berry A."/>
            <person name="Aslett M."/>
            <person name="Allison H.C."/>
            <person name="Burton P."/>
            <person name="Vavrova-Anderson J."/>
            <person name="Brown R."/>
            <person name="Browne H."/>
            <person name="Corton N."/>
            <person name="Hauser H."/>
            <person name="Gamble J."/>
            <person name="Gilderthorp R."/>
            <person name="Marcello L."/>
            <person name="McQuillan J."/>
            <person name="Otto T.D."/>
            <person name="Quail M.A."/>
            <person name="Sanders M.J."/>
            <person name="van Tonder A."/>
            <person name="Ginger M.L."/>
            <person name="Field M.C."/>
            <person name="Barry J.D."/>
            <person name="Hertz-Fowler C."/>
            <person name="Berriman M."/>
        </authorList>
    </citation>
    <scope>NUCLEOTIDE SEQUENCE</scope>
    <source>
        <strain evidence="9">IL3000</strain>
    </source>
</reference>
<feature type="compositionally biased region" description="Polar residues" evidence="7">
    <location>
        <begin position="73"/>
        <end position="82"/>
    </location>
</feature>
<dbReference type="GO" id="GO:0005634">
    <property type="term" value="C:nucleus"/>
    <property type="evidence" value="ECO:0007669"/>
    <property type="project" value="TreeGrafter"/>
</dbReference>
<dbReference type="VEuPathDB" id="TriTrypDB:TcIL3000_4_3120"/>
<feature type="domain" description="Protein kinase" evidence="8">
    <location>
        <begin position="200"/>
        <end position="506"/>
    </location>
</feature>
<feature type="compositionally biased region" description="Polar residues" evidence="7">
    <location>
        <begin position="10"/>
        <end position="28"/>
    </location>
</feature>
<sequence>MLAPNGGNDGSNMGFSLTEGNNSNTNFSIARDDQCTPIPPQQRLNSWTLPKAPETPTKQRRTRHEDHGGQAVTYISSMNSSKRATRHDSRGNATTRKRPCSELSQFSALRLDDPGDTVLFPPHETSMADTLRLGNRGALGPPLTTSSLSMNLQRSSPNRDCVAHGGSNVPFVPFSPDQPDYSQADSEFSAVFNRRILTDYKEVKELGCGSFGRVTLYEEAITGSLVAVKASVTTANREQRQRLVRERAVMSITKGFPHIVQLQDSWEESHGTVFLQMEYCSGGSVAEKAEQKRKVSEQWDERELFIFLGHMALALDALHASNIVHVDFKPDNILIDDLGDYKLSDFGCSVFIGEDGIPRKNFTAVGSRVGNAVGAVPLTSGVSASSLMDTGMLSLPTQLSVVSVEEGDCRYLCTDMLNEKRYLKEGDMFSFGISLFELMSGEPLPFHGARFIELRHRPPLEQLLNRGYSKRLTDLVANLMHPDPTARPTARDVLLFFQLPADIPRLVPLWAGQLPQQGSVGEEPDASLVLDVRVAHAALEVSSRLVDLTRRELYRGSGGVSQYGLRRQGFLDVDDTCTPKTPATVHN</sequence>
<dbReference type="InterPro" id="IPR011009">
    <property type="entry name" value="Kinase-like_dom_sf"/>
</dbReference>
<accession>G0ULG2</accession>
<feature type="region of interest" description="Disordered" evidence="7">
    <location>
        <begin position="1"/>
        <end position="107"/>
    </location>
</feature>
<evidence type="ECO:0000256" key="3">
    <source>
        <dbReference type="ARBA" id="ARBA00022777"/>
    </source>
</evidence>
<name>G0ULG2_TRYCI</name>
<dbReference type="GO" id="GO:0005524">
    <property type="term" value="F:ATP binding"/>
    <property type="evidence" value="ECO:0007669"/>
    <property type="project" value="UniProtKB-UniRule"/>
</dbReference>
<dbReference type="PANTHER" id="PTHR11042:SF186">
    <property type="entry name" value="KINASE, PUTATIVE-RELATED"/>
    <property type="match status" value="1"/>
</dbReference>
<dbReference type="GO" id="GO:0005737">
    <property type="term" value="C:cytoplasm"/>
    <property type="evidence" value="ECO:0007669"/>
    <property type="project" value="TreeGrafter"/>
</dbReference>
<dbReference type="InterPro" id="IPR000719">
    <property type="entry name" value="Prot_kinase_dom"/>
</dbReference>
<proteinExistence type="inferred from homology"/>
<keyword evidence="1" id="KW-0808">Transferase</keyword>
<dbReference type="SUPFAM" id="SSF56112">
    <property type="entry name" value="Protein kinase-like (PK-like)"/>
    <property type="match status" value="1"/>
</dbReference>
<dbReference type="AlphaFoldDB" id="G0ULG2"/>
<keyword evidence="4 6" id="KW-0067">ATP-binding</keyword>
<keyword evidence="3 9" id="KW-0418">Kinase</keyword>
<dbReference type="InterPro" id="IPR050339">
    <property type="entry name" value="CC_SR_Kinase"/>
</dbReference>
<dbReference type="PROSITE" id="PS00107">
    <property type="entry name" value="PROTEIN_KINASE_ATP"/>
    <property type="match status" value="1"/>
</dbReference>